<dbReference type="PROSITE" id="PS50011">
    <property type="entry name" value="PROTEIN_KINASE_DOM"/>
    <property type="match status" value="1"/>
</dbReference>
<dbReference type="AlphaFoldDB" id="A0A815X5T1"/>
<dbReference type="PROSITE" id="PS00109">
    <property type="entry name" value="PROTEIN_KINASE_TYR"/>
    <property type="match status" value="1"/>
</dbReference>
<evidence type="ECO:0000313" key="5">
    <source>
        <dbReference type="EMBL" id="CAF1553976.1"/>
    </source>
</evidence>
<protein>
    <recommendedName>
        <fullName evidence="4">Protein kinase domain-containing protein</fullName>
    </recommendedName>
</protein>
<accession>A0A815X5T1</accession>
<evidence type="ECO:0000259" key="4">
    <source>
        <dbReference type="PROSITE" id="PS50011"/>
    </source>
</evidence>
<dbReference type="GO" id="GO:0005737">
    <property type="term" value="C:cytoplasm"/>
    <property type="evidence" value="ECO:0007669"/>
    <property type="project" value="TreeGrafter"/>
</dbReference>
<evidence type="ECO:0000256" key="2">
    <source>
        <dbReference type="ARBA" id="ARBA00022840"/>
    </source>
</evidence>
<dbReference type="EMBL" id="CAJNOW010009058">
    <property type="protein sequence ID" value="CAF1553976.1"/>
    <property type="molecule type" value="Genomic_DNA"/>
</dbReference>
<dbReference type="Gene3D" id="1.10.510.10">
    <property type="entry name" value="Transferase(Phosphotransferase) domain 1"/>
    <property type="match status" value="1"/>
</dbReference>
<dbReference type="GO" id="GO:0035556">
    <property type="term" value="P:intracellular signal transduction"/>
    <property type="evidence" value="ECO:0007669"/>
    <property type="project" value="TreeGrafter"/>
</dbReference>
<feature type="domain" description="Protein kinase" evidence="4">
    <location>
        <begin position="1"/>
        <end position="210"/>
    </location>
</feature>
<proteinExistence type="predicted"/>
<dbReference type="Proteomes" id="UP000663834">
    <property type="component" value="Unassembled WGS sequence"/>
</dbReference>
<keyword evidence="1" id="KW-0547">Nucleotide-binding</keyword>
<dbReference type="SUPFAM" id="SSF56112">
    <property type="entry name" value="Protein kinase-like (PK-like)"/>
    <property type="match status" value="1"/>
</dbReference>
<dbReference type="PANTHER" id="PTHR24346:SF30">
    <property type="entry name" value="MATERNAL EMBRYONIC LEUCINE ZIPPER KINASE"/>
    <property type="match status" value="1"/>
</dbReference>
<sequence length="210" mass="25046">MIERTFYLINNMFIFFLGSYIVFKNILSPLKSLQYFQSQHIINAIEYLYKSRIIHRDLRPQNLILDESNVYAKLIDFGFATIFETNKETKRLPIEGVISYGGLKFLEHCAELFFKAATLSFYEYERTFDLPCAINIIMYMTNNSIKNQLTSFKRLQTIHERIAKSREYWLQIKGENKNYAHLLNLIHHMEKSPNFDLIKQEIRILHDKSK</sequence>
<gene>
    <name evidence="5" type="ORF">KQP761_LOCUS17868</name>
</gene>
<evidence type="ECO:0000256" key="3">
    <source>
        <dbReference type="SAM" id="Phobius"/>
    </source>
</evidence>
<dbReference type="GO" id="GO:0004674">
    <property type="term" value="F:protein serine/threonine kinase activity"/>
    <property type="evidence" value="ECO:0007669"/>
    <property type="project" value="TreeGrafter"/>
</dbReference>
<dbReference type="InterPro" id="IPR011009">
    <property type="entry name" value="Kinase-like_dom_sf"/>
</dbReference>
<dbReference type="OrthoDB" id="63989at2759"/>
<evidence type="ECO:0000256" key="1">
    <source>
        <dbReference type="ARBA" id="ARBA00022741"/>
    </source>
</evidence>
<name>A0A815X5T1_9BILA</name>
<dbReference type="InterPro" id="IPR008266">
    <property type="entry name" value="Tyr_kinase_AS"/>
</dbReference>
<organism evidence="5 6">
    <name type="scientific">Rotaria magnacalcarata</name>
    <dbReference type="NCBI Taxonomy" id="392030"/>
    <lineage>
        <taxon>Eukaryota</taxon>
        <taxon>Metazoa</taxon>
        <taxon>Spiralia</taxon>
        <taxon>Gnathifera</taxon>
        <taxon>Rotifera</taxon>
        <taxon>Eurotatoria</taxon>
        <taxon>Bdelloidea</taxon>
        <taxon>Philodinida</taxon>
        <taxon>Philodinidae</taxon>
        <taxon>Rotaria</taxon>
    </lineage>
</organism>
<comment type="caution">
    <text evidence="5">The sequence shown here is derived from an EMBL/GenBank/DDBJ whole genome shotgun (WGS) entry which is preliminary data.</text>
</comment>
<keyword evidence="3" id="KW-0472">Membrane</keyword>
<keyword evidence="3" id="KW-1133">Transmembrane helix</keyword>
<keyword evidence="2" id="KW-0067">ATP-binding</keyword>
<dbReference type="Pfam" id="PF00069">
    <property type="entry name" value="Pkinase"/>
    <property type="match status" value="1"/>
</dbReference>
<evidence type="ECO:0000313" key="6">
    <source>
        <dbReference type="Proteomes" id="UP000663834"/>
    </source>
</evidence>
<feature type="transmembrane region" description="Helical" evidence="3">
    <location>
        <begin position="6"/>
        <end position="23"/>
    </location>
</feature>
<dbReference type="PANTHER" id="PTHR24346">
    <property type="entry name" value="MAP/MICROTUBULE AFFINITY-REGULATING KINASE"/>
    <property type="match status" value="1"/>
</dbReference>
<dbReference type="InterPro" id="IPR000719">
    <property type="entry name" value="Prot_kinase_dom"/>
</dbReference>
<dbReference type="GO" id="GO:0005524">
    <property type="term" value="F:ATP binding"/>
    <property type="evidence" value="ECO:0007669"/>
    <property type="project" value="UniProtKB-KW"/>
</dbReference>
<reference evidence="5" key="1">
    <citation type="submission" date="2021-02" db="EMBL/GenBank/DDBJ databases">
        <authorList>
            <person name="Nowell W R."/>
        </authorList>
    </citation>
    <scope>NUCLEOTIDE SEQUENCE</scope>
</reference>
<keyword evidence="3" id="KW-0812">Transmembrane</keyword>